<dbReference type="PATRIC" id="fig|1423758.3.peg.4"/>
<organism evidence="5 6">
    <name type="scientific">Lactobacillus hominis DSM 23910 = CRBIP 24.179</name>
    <dbReference type="NCBI Taxonomy" id="1423758"/>
    <lineage>
        <taxon>Bacteria</taxon>
        <taxon>Bacillati</taxon>
        <taxon>Bacillota</taxon>
        <taxon>Bacilli</taxon>
        <taxon>Lactobacillales</taxon>
        <taxon>Lactobacillaceae</taxon>
        <taxon>Lactobacillus</taxon>
    </lineage>
</organism>
<feature type="coiled-coil region" evidence="2">
    <location>
        <begin position="57"/>
        <end position="168"/>
    </location>
</feature>
<feature type="compositionally biased region" description="Low complexity" evidence="3">
    <location>
        <begin position="1321"/>
        <end position="1331"/>
    </location>
</feature>
<keyword evidence="2" id="KW-0175">Coiled coil</keyword>
<dbReference type="EMBL" id="CAKE01000004">
    <property type="protein sequence ID" value="CCI81640.1"/>
    <property type="molecule type" value="Genomic_DNA"/>
</dbReference>
<gene>
    <name evidence="5" type="ORF">BN55_09550</name>
</gene>
<dbReference type="PANTHER" id="PTHR37813">
    <property type="entry name" value="FELS-2 PROPHAGE PROTEIN"/>
    <property type="match status" value="1"/>
</dbReference>
<evidence type="ECO:0000256" key="3">
    <source>
        <dbReference type="SAM" id="MobiDB-lite"/>
    </source>
</evidence>
<dbReference type="GeneID" id="82846883"/>
<feature type="domain" description="Phage tail tape measure protein" evidence="4">
    <location>
        <begin position="428"/>
        <end position="638"/>
    </location>
</feature>
<evidence type="ECO:0000256" key="2">
    <source>
        <dbReference type="SAM" id="Coils"/>
    </source>
</evidence>
<keyword evidence="6" id="KW-1185">Reference proteome</keyword>
<dbReference type="PANTHER" id="PTHR37813:SF1">
    <property type="entry name" value="FELS-2 PROPHAGE PROTEIN"/>
    <property type="match status" value="1"/>
</dbReference>
<dbReference type="OrthoDB" id="2137849at2"/>
<evidence type="ECO:0000313" key="6">
    <source>
        <dbReference type="Proteomes" id="UP000009320"/>
    </source>
</evidence>
<sequence>MPVIDGYTFVMDLQDRGVMKNLRGMKQAMQVLKNEMRTGFQQFQASEGTLSAYNFKLKESANIIKEYQHNINELSARYSDYKTKLDEAQNSVREEKANLEDAKKKYEENSDQVKKAAKAYDQAQKDLKHYSNEVRQAKMVLDRYDAGLAQTRQQQEKAREMLERMKTGLYDYRRETEAITKANKSFTTSLRESGNYFKANRTGIRGLKVEQEALSKQYKAEKEVLSQLETKQSGLLTKYKQERATLSSLTSARTRAKNELTQATQKYGAESQQASKAKAKLDSLNESYEKQKRVLSGFPERISNVSKEYSEQAQKASAASAKLRTLDNALGHTKFSYAKAQVVGFGQSISQFNQRLKQSTSNTREWASSLKGGLVAAGAGMTAVGAGVGKATKMAADMQTQWVNIKNLLVTGGESAGKAVQNVGLMERDASKYSKEYGLSQKEIAEQYTNLVKRGYDSKAALGAMKSELEATRATGDDFEDVVNNASSALDAFGLRTDNVAQMSKNTKRVLNSMAYAADMTATDFKDLGEGMSFVSSTASQAGLSVEETSAALGVLSNAGVEGTRAGTGLRKVLNSLISPTKGASDALQSIGLSTKDFRTQAGKLKPVTQIFKEIENAMDKKKLTQAEKMDIFHSLFGTTGQQAGAILAQSNKDLGELVQKVKKANKGQGYVHQLAQKNMQTTQMQMKKLQMTFQDMAINVGKQMLPAINSVTEAFSKWTVSKEGKEAINGMTSAAKGFAQYLANHTKDIMDFFSGVVDGAKNAFNFLKTVTTPIRNFIGWLDKKLGGGKKDNPVAKFVGIAVGALAVLAVPLAALKKAFQGTIAIGKDLGKLKDWVKGNKYVNERNAYMQKLIELQEQSIKLTKEQIELDRQNTKPTGGNGNSTTGDIADIATDVAGNGPVKEVKTASKAEKTADVASEVADTVDIVASAKGGNGAKIAKDVEEMGAKHARFWQKGWLGKFIGWSKKLLSIISPSNITDNLMQKMANLGDKSGGAFKAKFLRSLKTIGHYINPLTWFKGIYKVGAKIGSGLVKAIVAPIKGIGKFIKSPIQTMANLGDKWASTFNGSFTKKMKASKINPKNWFKGSSKAAEEAGADASKGFWSKFKGLFKWLNPKNWFKGASKAGAEAGAKASTGVLGKIKAIPHSLNPKNWFKGVTPAATEAGEAGSKGLIGKFATKFPKLTGMAKGVFGKMGGIANVAFSAIDLISALREKNPDKKWKGIGSSAGGLIGGALGTTLGPFGTIAGSMLGSKIGEVAGPTGGKFARGFQSWFNKGVKKHDWSMDFKSIGKGWNQFWGGMGDWWDQTFRGKKPKESKSTKSKTPSSQKIKSLGGNNYSKTDIANIKAMNKAVKDYIGTLEKLKGAIKKSDPTKELEAINSGLIKQTKGWKKAISPIKELGKAFSTLAKFTASMAKKDGFSALTKDLPKLASALKNNASKIKDGLKKLNSAFSSGKGKGKSGLISNISSIGNALSKLQSKIKGLPKSLSSLASSFKSLATQAKRLISGKSTIFEKIGNGLDKMQTKFYHITRGKNSIGNLLNSVASSIKKSKLSSFLNGLKTPLKDITSYLKSMDKPLDHVSSSFYSLAKSTKQFTNSRTNPFTTIADGLKSLKSALGDVKSKGGLVSQLDALSTAFGGKGKKNWGFADGLKQVSKYVGSVASAFKTMDKPFSSFVSSVNKIGGGTQKKNPLTEMANGLKALKSALGGKKNNTLANELKELSEAMGGATSGKGKGKKQTTGLASAFTDLNKPLKNVASSFKQLQKPVVAFSKAMKPFGGKSKKNNPLDNLADGFKTLDKALKTSGKNSVVTKIKDFVKALQGGTGKSKSKSLDNLLNDINKPLKKMASYVKGLGKPLEKASISLKKFDSALNLFKSKKTDSISNITTEVRNLYLAMKKYPFGKEMEKQAEYAEKSLSGRNFATLFSDAVKDIKEALTSFKRSFNKSWKDLWDNIAKPVQKGLDKADTYTYRNFKSIQSRRESFSKTFLSGWKNWINQVLNLFRNGMNKLPGYASSAMNSVISRMNRGIGGVNAVIGEFGGDKKLSTIKYANGTDKGHPGGHMLVNDSKKPHWKELVKFPGKPWTMFDQKDTFIPNAPKGTKVINGDDTYRLMSKHGIYAYADGTEEDFEKIDKMLDSIDKNPLKVLKEAFYSKAKFNGSQVVADFGGAMANAFLVSIKNKFKKEADDSGLGDIKAGAASIGLIERAARAMKVSLPAGFARKLMQVIMSESGNRSIMQQIHDMNSGGNEAGGILQYTPGTFRAFAMPGHTNRMNAYDQLLAFFNNSDWANSIGPTVIWGTPKMDWLHSGPQGHRRFANGGYSFTHKFAEISEGNNPEAIIPLSLEKRPRALQLMSEIIADMKGDATNNSTIQQLEANKQRKVSNEKLDQLITLLTELVTGDQYVETSINIDGRKMARGLSKYSRRENAKAQFKGNLGFSNI</sequence>
<reference evidence="5 6" key="1">
    <citation type="submission" date="2012-06" db="EMBL/GenBank/DDBJ databases">
        <title>Draft Genome Sequence of Lactobacillus hominis Strain CRBIP 24.179T, isolated from human intestine.</title>
        <authorList>
            <person name="Cousin S."/>
            <person name="Ma L."/>
            <person name="Bizet C."/>
            <person name="Loux V."/>
            <person name="Bouchier C."/>
            <person name="Clermont D."/>
            <person name="Creno S."/>
        </authorList>
    </citation>
    <scope>NUCLEOTIDE SEQUENCE [LARGE SCALE GENOMIC DNA]</scope>
    <source>
        <strain evidence="6">CRBIP 24.179T</strain>
    </source>
</reference>
<dbReference type="Gene3D" id="1.20.120.330">
    <property type="entry name" value="Nucleotidyltransferases domain 2"/>
    <property type="match status" value="1"/>
</dbReference>
<evidence type="ECO:0000259" key="4">
    <source>
        <dbReference type="Pfam" id="PF10145"/>
    </source>
</evidence>
<dbReference type="NCBIfam" id="TIGR01760">
    <property type="entry name" value="tape_meas_TP901"/>
    <property type="match status" value="1"/>
</dbReference>
<feature type="coiled-coil region" evidence="2">
    <location>
        <begin position="211"/>
        <end position="294"/>
    </location>
</feature>
<name>I7KGX3_9LACO</name>
<evidence type="ECO:0000256" key="1">
    <source>
        <dbReference type="ARBA" id="ARBA00022612"/>
    </source>
</evidence>
<dbReference type="RefSeq" id="WP_008470473.1">
    <property type="nucleotide sequence ID" value="NZ_AYZP01000001.1"/>
</dbReference>
<dbReference type="STRING" id="1423758.FC41_GL000004"/>
<dbReference type="InterPro" id="IPR010090">
    <property type="entry name" value="Phage_tape_meas"/>
</dbReference>
<proteinExistence type="predicted"/>
<dbReference type="eggNOG" id="COG3953">
    <property type="taxonomic scope" value="Bacteria"/>
</dbReference>
<feature type="region of interest" description="Disordered" evidence="3">
    <location>
        <begin position="1307"/>
        <end position="1333"/>
    </location>
</feature>
<dbReference type="Pfam" id="PF10145">
    <property type="entry name" value="PhageMin_Tail"/>
    <property type="match status" value="1"/>
</dbReference>
<dbReference type="eggNOG" id="COG5283">
    <property type="taxonomic scope" value="Bacteria"/>
</dbReference>
<accession>I7KGX3</accession>
<comment type="caution">
    <text evidence="5">The sequence shown here is derived from an EMBL/GenBank/DDBJ whole genome shotgun (WGS) entry which is preliminary data.</text>
</comment>
<dbReference type="eggNOG" id="COG1196">
    <property type="taxonomic scope" value="Bacteria"/>
</dbReference>
<dbReference type="Proteomes" id="UP000009320">
    <property type="component" value="Unassembled WGS sequence"/>
</dbReference>
<keyword evidence="1" id="KW-1188">Viral release from host cell</keyword>
<evidence type="ECO:0000313" key="5">
    <source>
        <dbReference type="EMBL" id="CCI81640.1"/>
    </source>
</evidence>
<protein>
    <submittedName>
        <fullName evidence="5">Phage tail tape measure protein, TP901 family</fullName>
    </submittedName>
</protein>